<comment type="subunit">
    <text evidence="9">The complex comprises the extracytoplasmic solute receptor protein and the two transmembrane proteins.</text>
</comment>
<comment type="similarity">
    <text evidence="8 9">Belongs to the TRAP transporter small permease family.</text>
</comment>
<feature type="transmembrane region" description="Helical" evidence="9">
    <location>
        <begin position="118"/>
        <end position="141"/>
    </location>
</feature>
<name>A0ABQ6A0L3_9GAMM</name>
<evidence type="ECO:0000256" key="5">
    <source>
        <dbReference type="ARBA" id="ARBA00022692"/>
    </source>
</evidence>
<dbReference type="PANTHER" id="PTHR35011:SF2">
    <property type="entry name" value="2,3-DIKETO-L-GULONATE TRAP TRANSPORTER SMALL PERMEASE PROTEIN YIAM"/>
    <property type="match status" value="1"/>
</dbReference>
<keyword evidence="5 9" id="KW-0812">Transmembrane</keyword>
<keyword evidence="6 9" id="KW-1133">Transmembrane helix</keyword>
<feature type="domain" description="Tripartite ATP-independent periplasmic transporters DctQ component" evidence="10">
    <location>
        <begin position="69"/>
        <end position="188"/>
    </location>
</feature>
<evidence type="ECO:0000256" key="2">
    <source>
        <dbReference type="ARBA" id="ARBA00022448"/>
    </source>
</evidence>
<feature type="transmembrane region" description="Helical" evidence="9">
    <location>
        <begin position="12"/>
        <end position="33"/>
    </location>
</feature>
<sequence>MNKLRLIWDRFEEGFVVFLLTAMTLVTFVYVILNNFYTFFYSLADYFEEGSPGISEFFFVIGDFILDMAQAMTWSNALTKALFAWLLFFGISYGVRVGGHIGIDALVKLASNKTQKYFALVACVISLSYAGLITVASFAWMSALFEVNIGADDLGQFGIKQWHITLIVPLGFTLVFIRYTEILVRVLRNQQIGLGLADEAADAMKLSEQEEQH</sequence>
<evidence type="ECO:0000256" key="1">
    <source>
        <dbReference type="ARBA" id="ARBA00004429"/>
    </source>
</evidence>
<organism evidence="11 12">
    <name type="scientific">Marinospirillum insulare</name>
    <dbReference type="NCBI Taxonomy" id="217169"/>
    <lineage>
        <taxon>Bacteria</taxon>
        <taxon>Pseudomonadati</taxon>
        <taxon>Pseudomonadota</taxon>
        <taxon>Gammaproteobacteria</taxon>
        <taxon>Oceanospirillales</taxon>
        <taxon>Oceanospirillaceae</taxon>
        <taxon>Marinospirillum</taxon>
    </lineage>
</organism>
<comment type="caution">
    <text evidence="9">Lacks conserved residue(s) required for the propagation of feature annotation.</text>
</comment>
<accession>A0ABQ6A0L3</accession>
<evidence type="ECO:0000259" key="10">
    <source>
        <dbReference type="Pfam" id="PF04290"/>
    </source>
</evidence>
<keyword evidence="4 9" id="KW-0997">Cell inner membrane</keyword>
<keyword evidence="2 9" id="KW-0813">Transport</keyword>
<evidence type="ECO:0000256" key="4">
    <source>
        <dbReference type="ARBA" id="ARBA00022519"/>
    </source>
</evidence>
<keyword evidence="12" id="KW-1185">Reference proteome</keyword>
<dbReference type="RefSeq" id="WP_027849973.1">
    <property type="nucleotide sequence ID" value="NZ_BSOR01000016.1"/>
</dbReference>
<dbReference type="InterPro" id="IPR055348">
    <property type="entry name" value="DctQ"/>
</dbReference>
<evidence type="ECO:0000256" key="7">
    <source>
        <dbReference type="ARBA" id="ARBA00023136"/>
    </source>
</evidence>
<keyword evidence="3" id="KW-1003">Cell membrane</keyword>
<evidence type="ECO:0000256" key="6">
    <source>
        <dbReference type="ARBA" id="ARBA00022989"/>
    </source>
</evidence>
<evidence type="ECO:0000256" key="9">
    <source>
        <dbReference type="RuleBase" id="RU369079"/>
    </source>
</evidence>
<evidence type="ECO:0000256" key="3">
    <source>
        <dbReference type="ARBA" id="ARBA00022475"/>
    </source>
</evidence>
<protein>
    <recommendedName>
        <fullName evidence="9">TRAP transporter small permease protein</fullName>
    </recommendedName>
</protein>
<keyword evidence="7 9" id="KW-0472">Membrane</keyword>
<feature type="transmembrane region" description="Helical" evidence="9">
    <location>
        <begin position="82"/>
        <end position="106"/>
    </location>
</feature>
<comment type="caution">
    <text evidence="11">The sequence shown here is derived from an EMBL/GenBank/DDBJ whole genome shotgun (WGS) entry which is preliminary data.</text>
</comment>
<dbReference type="Pfam" id="PF04290">
    <property type="entry name" value="DctQ"/>
    <property type="match status" value="1"/>
</dbReference>
<proteinExistence type="inferred from homology"/>
<gene>
    <name evidence="11" type="primary">dctQ</name>
    <name evidence="11" type="ORF">GCM10007878_10850</name>
</gene>
<dbReference type="InterPro" id="IPR007387">
    <property type="entry name" value="TRAP_DctQ"/>
</dbReference>
<comment type="subcellular location">
    <subcellularLocation>
        <location evidence="1 9">Cell inner membrane</location>
        <topology evidence="1 9">Multi-pass membrane protein</topology>
    </subcellularLocation>
</comment>
<comment type="function">
    <text evidence="9">Part of the tripartite ATP-independent periplasmic (TRAP) transport system.</text>
</comment>
<evidence type="ECO:0000256" key="8">
    <source>
        <dbReference type="ARBA" id="ARBA00038436"/>
    </source>
</evidence>
<evidence type="ECO:0000313" key="12">
    <source>
        <dbReference type="Proteomes" id="UP001156682"/>
    </source>
</evidence>
<evidence type="ECO:0000313" key="11">
    <source>
        <dbReference type="EMBL" id="GLR63650.1"/>
    </source>
</evidence>
<dbReference type="Proteomes" id="UP001156682">
    <property type="component" value="Unassembled WGS sequence"/>
</dbReference>
<dbReference type="EMBL" id="BSOR01000016">
    <property type="protein sequence ID" value="GLR63650.1"/>
    <property type="molecule type" value="Genomic_DNA"/>
</dbReference>
<dbReference type="PANTHER" id="PTHR35011">
    <property type="entry name" value="2,3-DIKETO-L-GULONATE TRAP TRANSPORTER SMALL PERMEASE PROTEIN YIAM"/>
    <property type="match status" value="1"/>
</dbReference>
<reference evidence="12" key="1">
    <citation type="journal article" date="2019" name="Int. J. Syst. Evol. Microbiol.">
        <title>The Global Catalogue of Microorganisms (GCM) 10K type strain sequencing project: providing services to taxonomists for standard genome sequencing and annotation.</title>
        <authorList>
            <consortium name="The Broad Institute Genomics Platform"/>
            <consortium name="The Broad Institute Genome Sequencing Center for Infectious Disease"/>
            <person name="Wu L."/>
            <person name="Ma J."/>
        </authorList>
    </citation>
    <scope>NUCLEOTIDE SEQUENCE [LARGE SCALE GENOMIC DNA]</scope>
    <source>
        <strain evidence="12">NBRC 100033</strain>
    </source>
</reference>